<dbReference type="EMBL" id="CP039396">
    <property type="protein sequence ID" value="QCD42160.1"/>
    <property type="molecule type" value="Genomic_DNA"/>
</dbReference>
<sequence>MALYIKANPLVAAHLNVDRLRLKLSDGNYLLWQADMLAFGKLYEIPQICGRIGALPLQPWEARQEQDGSVLRPLPVATDDRFIMPDEPDGADEPDGSGQSIQDKDQDSDSSTEDGTDKAVPGNNDTVTNDKESEVDL</sequence>
<reference evidence="3" key="1">
    <citation type="submission" date="2019-02" db="EMBL/GenBank/DDBJ databases">
        <title>Isolation and identification of novel species under the genus Muribaculum.</title>
        <authorList>
            <person name="Miyake S."/>
            <person name="Ding Y."/>
            <person name="Low A."/>
            <person name="Soh M."/>
            <person name="Seedorf H."/>
        </authorList>
    </citation>
    <scope>NUCLEOTIDE SEQUENCE [LARGE SCALE GENOMIC DNA]</scope>
    <source>
        <strain evidence="3">H5</strain>
    </source>
</reference>
<evidence type="ECO:0000256" key="1">
    <source>
        <dbReference type="SAM" id="MobiDB-lite"/>
    </source>
</evidence>
<dbReference type="KEGG" id="ddb:E7747_07665"/>
<feature type="compositionally biased region" description="Basic and acidic residues" evidence="1">
    <location>
        <begin position="128"/>
        <end position="137"/>
    </location>
</feature>
<evidence type="ECO:0000313" key="3">
    <source>
        <dbReference type="Proteomes" id="UP000297149"/>
    </source>
</evidence>
<dbReference type="Proteomes" id="UP000297149">
    <property type="component" value="Chromosome"/>
</dbReference>
<keyword evidence="3" id="KW-1185">Reference proteome</keyword>
<evidence type="ECO:0000313" key="2">
    <source>
        <dbReference type="EMBL" id="QCD42160.1"/>
    </source>
</evidence>
<accession>A0A4P7W3Z8</accession>
<dbReference type="AlphaFoldDB" id="A0A4P7W3Z8"/>
<name>A0A4P7W3Z8_9BACT</name>
<proteinExistence type="predicted"/>
<dbReference type="RefSeq" id="WP_136415159.1">
    <property type="nucleotide sequence ID" value="NZ_CAXHQF010000003.1"/>
</dbReference>
<feature type="region of interest" description="Disordered" evidence="1">
    <location>
        <begin position="62"/>
        <end position="137"/>
    </location>
</feature>
<organism evidence="2 3">
    <name type="scientific">Duncaniella dubosii</name>
    <dbReference type="NCBI Taxonomy" id="2518971"/>
    <lineage>
        <taxon>Bacteria</taxon>
        <taxon>Pseudomonadati</taxon>
        <taxon>Bacteroidota</taxon>
        <taxon>Bacteroidia</taxon>
        <taxon>Bacteroidales</taxon>
        <taxon>Muribaculaceae</taxon>
        <taxon>Duncaniella</taxon>
    </lineage>
</organism>
<feature type="compositionally biased region" description="Acidic residues" evidence="1">
    <location>
        <begin position="86"/>
        <end position="95"/>
    </location>
</feature>
<gene>
    <name evidence="2" type="ORF">E7747_07665</name>
</gene>
<protein>
    <submittedName>
        <fullName evidence="2">Uncharacterized protein</fullName>
    </submittedName>
</protein>